<protein>
    <recommendedName>
        <fullName evidence="8">Rhodopsin domain-containing protein</fullName>
    </recommendedName>
</protein>
<evidence type="ECO:0000259" key="8">
    <source>
        <dbReference type="Pfam" id="PF20684"/>
    </source>
</evidence>
<dbReference type="InterPro" id="IPR052337">
    <property type="entry name" value="SAT4-like"/>
</dbReference>
<feature type="domain" description="Rhodopsin" evidence="8">
    <location>
        <begin position="99"/>
        <end position="344"/>
    </location>
</feature>
<feature type="region of interest" description="Disordered" evidence="6">
    <location>
        <begin position="414"/>
        <end position="466"/>
    </location>
</feature>
<feature type="transmembrane region" description="Helical" evidence="7">
    <location>
        <begin position="196"/>
        <end position="217"/>
    </location>
</feature>
<feature type="transmembrane region" description="Helical" evidence="7">
    <location>
        <begin position="162"/>
        <end position="184"/>
    </location>
</feature>
<feature type="region of interest" description="Disordered" evidence="6">
    <location>
        <begin position="355"/>
        <end position="389"/>
    </location>
</feature>
<keyword evidence="10" id="KW-1185">Reference proteome</keyword>
<evidence type="ECO:0000256" key="7">
    <source>
        <dbReference type="SAM" id="Phobius"/>
    </source>
</evidence>
<comment type="caution">
    <text evidence="9">The sequence shown here is derived from an EMBL/GenBank/DDBJ whole genome shotgun (WGS) entry which is preliminary data.</text>
</comment>
<feature type="transmembrane region" description="Helical" evidence="7">
    <location>
        <begin position="118"/>
        <end position="139"/>
    </location>
</feature>
<evidence type="ECO:0000313" key="10">
    <source>
        <dbReference type="Proteomes" id="UP001562357"/>
    </source>
</evidence>
<evidence type="ECO:0000256" key="3">
    <source>
        <dbReference type="ARBA" id="ARBA00022989"/>
    </source>
</evidence>
<feature type="transmembrane region" description="Helical" evidence="7">
    <location>
        <begin position="282"/>
        <end position="301"/>
    </location>
</feature>
<gene>
    <name evidence="9" type="primary">g2825</name>
    <name evidence="9" type="ORF">EsDP_00002825</name>
</gene>
<dbReference type="PANTHER" id="PTHR33048">
    <property type="entry name" value="PTH11-LIKE INTEGRAL MEMBRANE PROTEIN (AFU_ORTHOLOGUE AFUA_5G11245)"/>
    <property type="match status" value="1"/>
</dbReference>
<reference evidence="10" key="1">
    <citation type="submission" date="2024-06" db="EMBL/GenBank/DDBJ databases">
        <title>Draft Genome Sequences of Epichloe bromicola Strains Isolated from Elymus ciliaris.</title>
        <authorList>
            <consortium name="Epichloe bromicola genome sequencing consortium"/>
            <person name="Miura A."/>
            <person name="Imano S."/>
            <person name="Ashida A."/>
            <person name="Sato I."/>
            <person name="Chiba S."/>
            <person name="Tanaka A."/>
            <person name="Camagna M."/>
            <person name="Takemoto D."/>
        </authorList>
    </citation>
    <scope>NUCLEOTIDE SEQUENCE [LARGE SCALE GENOMIC DNA]</scope>
    <source>
        <strain evidence="10">DP</strain>
    </source>
</reference>
<evidence type="ECO:0000256" key="1">
    <source>
        <dbReference type="ARBA" id="ARBA00004141"/>
    </source>
</evidence>
<keyword evidence="3 7" id="KW-1133">Transmembrane helix</keyword>
<dbReference type="Pfam" id="PF20684">
    <property type="entry name" value="Fung_rhodopsin"/>
    <property type="match status" value="1"/>
</dbReference>
<feature type="compositionally biased region" description="Low complexity" evidence="6">
    <location>
        <begin position="362"/>
        <end position="372"/>
    </location>
</feature>
<name>A0ABQ0CLZ2_9HYPO</name>
<dbReference type="InterPro" id="IPR049326">
    <property type="entry name" value="Rhodopsin_dom_fungi"/>
</dbReference>
<feature type="transmembrane region" description="Helical" evidence="7">
    <location>
        <begin position="248"/>
        <end position="270"/>
    </location>
</feature>
<accession>A0ABQ0CLZ2</accession>
<keyword evidence="4 7" id="KW-0472">Membrane</keyword>
<organism evidence="9 10">
    <name type="scientific">Epichloe bromicola</name>
    <dbReference type="NCBI Taxonomy" id="79588"/>
    <lineage>
        <taxon>Eukaryota</taxon>
        <taxon>Fungi</taxon>
        <taxon>Dikarya</taxon>
        <taxon>Ascomycota</taxon>
        <taxon>Pezizomycotina</taxon>
        <taxon>Sordariomycetes</taxon>
        <taxon>Hypocreomycetidae</taxon>
        <taxon>Hypocreales</taxon>
        <taxon>Clavicipitaceae</taxon>
        <taxon>Epichloe</taxon>
    </lineage>
</organism>
<sequence length="480" mass="52338">MAGRSNESVQWDTAVLGRIPYCAKSCMGILSADRIPCPAVADNGTVIECVLNACTAPEAIFTRNLTGVVCQQPVEDKSREFIILIITFGMVTTVITSIRLVYKLVYGRQRFRLGWDDFMIVAAAPMAITGMVLMLRGLWTRGLGKSVWAVPAGDMLRYGIDLYITEILYLLALTMVKLTLTFFYMSIFPGRVTRRLLLATIVFHVAFCAVFVVKTIFQCTPISYSWTRFDSAQAGRVGGHCVQIGASVWVHAAVNVAVDFWMIGIPLFEIRKLQLRFKKKMAVALMFMTGFLVTAISILRLGSLRKFADTSNPTHDQYGAVLWSGIEISVGILCACLPTLRLFILRMSKLATTPKGLGSPGAAEAQAQAQAQFPSPRKPSFQHREKMSADTSLSTWAGAGAGAGTASVNADSVAEAGAGAEAEAPSVADSASENQWPLPSEEKDSPRPREDTDWSRALGEHQTAGPLFGSQERFSILFCY</sequence>
<proteinExistence type="inferred from homology"/>
<dbReference type="PANTHER" id="PTHR33048:SF143">
    <property type="entry name" value="EXTRACELLULAR MEMBRANE PROTEIN CFEM DOMAIN-CONTAINING PROTEIN-RELATED"/>
    <property type="match status" value="1"/>
</dbReference>
<comment type="subcellular location">
    <subcellularLocation>
        <location evidence="1">Membrane</location>
        <topology evidence="1">Multi-pass membrane protein</topology>
    </subcellularLocation>
</comment>
<evidence type="ECO:0000256" key="6">
    <source>
        <dbReference type="SAM" id="MobiDB-lite"/>
    </source>
</evidence>
<dbReference type="EMBL" id="BAAFGZ010000081">
    <property type="protein sequence ID" value="GAB0134454.1"/>
    <property type="molecule type" value="Genomic_DNA"/>
</dbReference>
<dbReference type="Proteomes" id="UP001562357">
    <property type="component" value="Unassembled WGS sequence"/>
</dbReference>
<evidence type="ECO:0000313" key="9">
    <source>
        <dbReference type="EMBL" id="GAB0134454.1"/>
    </source>
</evidence>
<feature type="transmembrane region" description="Helical" evidence="7">
    <location>
        <begin position="81"/>
        <end position="106"/>
    </location>
</feature>
<feature type="transmembrane region" description="Helical" evidence="7">
    <location>
        <begin position="321"/>
        <end position="344"/>
    </location>
</feature>
<feature type="compositionally biased region" description="Low complexity" evidence="6">
    <location>
        <begin position="414"/>
        <end position="429"/>
    </location>
</feature>
<feature type="compositionally biased region" description="Basic and acidic residues" evidence="6">
    <location>
        <begin position="440"/>
        <end position="454"/>
    </location>
</feature>
<evidence type="ECO:0000256" key="5">
    <source>
        <dbReference type="ARBA" id="ARBA00038359"/>
    </source>
</evidence>
<evidence type="ECO:0000256" key="4">
    <source>
        <dbReference type="ARBA" id="ARBA00023136"/>
    </source>
</evidence>
<comment type="similarity">
    <text evidence="5">Belongs to the SAT4 family.</text>
</comment>
<keyword evidence="2 7" id="KW-0812">Transmembrane</keyword>
<evidence type="ECO:0000256" key="2">
    <source>
        <dbReference type="ARBA" id="ARBA00022692"/>
    </source>
</evidence>